<dbReference type="GO" id="GO:0022857">
    <property type="term" value="F:transmembrane transporter activity"/>
    <property type="evidence" value="ECO:0007669"/>
    <property type="project" value="InterPro"/>
</dbReference>
<dbReference type="Proteomes" id="UP000230202">
    <property type="component" value="Unassembled WGS sequence"/>
</dbReference>
<dbReference type="InterPro" id="IPR011701">
    <property type="entry name" value="MFS"/>
</dbReference>
<keyword evidence="2 4" id="KW-1133">Transmembrane helix</keyword>
<keyword evidence="1 4" id="KW-0812">Transmembrane</keyword>
<dbReference type="PANTHER" id="PTHR42910:SF1">
    <property type="entry name" value="MAJOR FACILITATOR SUPERFAMILY (MFS) PROFILE DOMAIN-CONTAINING PROTEIN"/>
    <property type="match status" value="1"/>
</dbReference>
<feature type="transmembrane region" description="Helical" evidence="4">
    <location>
        <begin position="246"/>
        <end position="265"/>
    </location>
</feature>
<name>A0A2N9X8Q2_9NEIS</name>
<feature type="transmembrane region" description="Helical" evidence="4">
    <location>
        <begin position="277"/>
        <end position="295"/>
    </location>
</feature>
<feature type="transmembrane region" description="Helical" evidence="4">
    <location>
        <begin position="134"/>
        <end position="152"/>
    </location>
</feature>
<evidence type="ECO:0000259" key="5">
    <source>
        <dbReference type="PROSITE" id="PS50850"/>
    </source>
</evidence>
<evidence type="ECO:0000256" key="3">
    <source>
        <dbReference type="ARBA" id="ARBA00023136"/>
    </source>
</evidence>
<dbReference type="RefSeq" id="WP_100151815.1">
    <property type="nucleotide sequence ID" value="NZ_MEIL01000019.1"/>
</dbReference>
<comment type="caution">
    <text evidence="6">The sequence shown here is derived from an EMBL/GenBank/DDBJ whole genome shotgun (WGS) entry which is preliminary data.</text>
</comment>
<evidence type="ECO:0000256" key="4">
    <source>
        <dbReference type="SAM" id="Phobius"/>
    </source>
</evidence>
<feature type="transmembrane region" description="Helical" evidence="4">
    <location>
        <begin position="164"/>
        <end position="184"/>
    </location>
</feature>
<accession>A0A2N9X8Q2</accession>
<proteinExistence type="predicted"/>
<keyword evidence="3 4" id="KW-0472">Membrane</keyword>
<gene>
    <name evidence="6" type="ORF">BHC54_03690</name>
</gene>
<feature type="domain" description="Major facilitator superfamily (MFS) profile" evidence="5">
    <location>
        <begin position="11"/>
        <end position="392"/>
    </location>
</feature>
<organism evidence="6 7">
    <name type="scientific">Snodgrassella alvi</name>
    <dbReference type="NCBI Taxonomy" id="1196083"/>
    <lineage>
        <taxon>Bacteria</taxon>
        <taxon>Pseudomonadati</taxon>
        <taxon>Pseudomonadota</taxon>
        <taxon>Betaproteobacteria</taxon>
        <taxon>Neisseriales</taxon>
        <taxon>Neisseriaceae</taxon>
        <taxon>Snodgrassella</taxon>
    </lineage>
</organism>
<dbReference type="CDD" id="cd17324">
    <property type="entry name" value="MFS_NepI_like"/>
    <property type="match status" value="1"/>
</dbReference>
<dbReference type="PROSITE" id="PS50850">
    <property type="entry name" value="MFS"/>
    <property type="match status" value="1"/>
</dbReference>
<dbReference type="InterPro" id="IPR036259">
    <property type="entry name" value="MFS_trans_sf"/>
</dbReference>
<feature type="transmembrane region" description="Helical" evidence="4">
    <location>
        <begin position="50"/>
        <end position="68"/>
    </location>
</feature>
<dbReference type="AlphaFoldDB" id="A0A2N9X8Q2"/>
<evidence type="ECO:0000313" key="6">
    <source>
        <dbReference type="EMBL" id="PIT40740.1"/>
    </source>
</evidence>
<feature type="transmembrane region" description="Helical" evidence="4">
    <location>
        <begin position="301"/>
        <end position="322"/>
    </location>
</feature>
<dbReference type="InterPro" id="IPR020846">
    <property type="entry name" value="MFS_dom"/>
</dbReference>
<dbReference type="EMBL" id="MEIL01000019">
    <property type="protein sequence ID" value="PIT40740.1"/>
    <property type="molecule type" value="Genomic_DNA"/>
</dbReference>
<evidence type="ECO:0000256" key="1">
    <source>
        <dbReference type="ARBA" id="ARBA00022692"/>
    </source>
</evidence>
<dbReference type="PANTHER" id="PTHR42910">
    <property type="entry name" value="TRANSPORTER SCO4007-RELATED"/>
    <property type="match status" value="1"/>
</dbReference>
<feature type="transmembrane region" description="Helical" evidence="4">
    <location>
        <begin position="368"/>
        <end position="387"/>
    </location>
</feature>
<reference evidence="6" key="1">
    <citation type="journal article" date="2017" name="MBio">
        <title>Type VI secretion-mediated competition in the bee gut microbiome.</title>
        <authorList>
            <person name="Steele M.I."/>
            <person name="Kwong W.K."/>
            <person name="Powell J.E."/>
            <person name="Whiteley M."/>
            <person name="Moran N.A."/>
        </authorList>
    </citation>
    <scope>NUCLEOTIDE SEQUENCE [LARGE SCALE GENOMIC DNA]</scope>
    <source>
        <strain evidence="6">WkB273</strain>
    </source>
</reference>
<sequence>MNNRIRLSSVQIFVMALAIGLAVASNYFVFPLIEVMARYFGLDVDSSGMLITLTQLAYALGLMFLVPLGDLLDNKKLIVSLYGIVSISALLIALAPNIYLFVAGLLLVGAFCTVAQILMPLAASLTDPEQRGRVIGTLMSGLLLGILLSRTFSGLVAHWWGWRMVYVLGAVMLMLMTLTLQWKLPHVQLERSRSSGYWQTLASVWSLLWRTPLLRQRGVLGALDFCLFSVLWTPLTLLLSNAPYHFSLSTIGLFGLFGALGIFGSNVGGWAADKGRSYAMTVVCALLFLFSWALLYAGGHYLWALISGVILLDFAIQALHICNQSLIYRSDPALKGRIASGYMSMYFIGGVLGSLASAMAYAHVGWNGVAMLGGGIAFLILLCALLFKCEQMS</sequence>
<feature type="transmembrane region" description="Helical" evidence="4">
    <location>
        <begin position="77"/>
        <end position="95"/>
    </location>
</feature>
<dbReference type="Pfam" id="PF07690">
    <property type="entry name" value="MFS_1"/>
    <property type="match status" value="1"/>
</dbReference>
<feature type="transmembrane region" description="Helical" evidence="4">
    <location>
        <begin position="219"/>
        <end position="240"/>
    </location>
</feature>
<feature type="transmembrane region" description="Helical" evidence="4">
    <location>
        <begin position="12"/>
        <end position="30"/>
    </location>
</feature>
<dbReference type="Gene3D" id="1.20.1250.20">
    <property type="entry name" value="MFS general substrate transporter like domains"/>
    <property type="match status" value="1"/>
</dbReference>
<evidence type="ECO:0000256" key="2">
    <source>
        <dbReference type="ARBA" id="ARBA00022989"/>
    </source>
</evidence>
<protein>
    <recommendedName>
        <fullName evidence="5">Major facilitator superfamily (MFS) profile domain-containing protein</fullName>
    </recommendedName>
</protein>
<feature type="transmembrane region" description="Helical" evidence="4">
    <location>
        <begin position="101"/>
        <end position="122"/>
    </location>
</feature>
<keyword evidence="7" id="KW-1185">Reference proteome</keyword>
<evidence type="ECO:0000313" key="7">
    <source>
        <dbReference type="Proteomes" id="UP000230202"/>
    </source>
</evidence>
<feature type="transmembrane region" description="Helical" evidence="4">
    <location>
        <begin position="343"/>
        <end position="362"/>
    </location>
</feature>
<dbReference type="SUPFAM" id="SSF103473">
    <property type="entry name" value="MFS general substrate transporter"/>
    <property type="match status" value="1"/>
</dbReference>